<sequence>MKHSDLAVEWTEVMETREMDEVVQEGKMTIRKFRQGEPLHTYITVITEDFSTDHVSDFLAAEKVLTNEIAGLFPPNVKKVCITGLGNEWMTADALGPRVIQKLQQNYLFLEHEKAILLQPGVRLQSGIETANYVHAITKEMKPDVIVLIDSLKAAQQPHLARTIQVTDAGIRPGSGLYSDRAELSQAYLGIPVIAIGIPTVVSSIDVTAYQLEKALHYFAKRIEMKQDGNPLANSAFTDAQTSDIKILENIFGEWALLSKEERHQFLIENSGPTDAIVTLTAIHEWIERWSETIASALVEVLTPGLVPYTD</sequence>
<evidence type="ECO:0000256" key="2">
    <source>
        <dbReference type="ARBA" id="ARBA00022801"/>
    </source>
</evidence>
<keyword evidence="3" id="KW-0865">Zymogen</keyword>
<dbReference type="EC" id="3.4.24.78" evidence="4"/>
<dbReference type="InterPro" id="IPR023430">
    <property type="entry name" value="Pept_HybD-like_dom_sf"/>
</dbReference>
<organism evidence="4 5">
    <name type="scientific">Chryseomicrobium palamuruense</name>
    <dbReference type="NCBI Taxonomy" id="682973"/>
    <lineage>
        <taxon>Bacteria</taxon>
        <taxon>Bacillati</taxon>
        <taxon>Bacillota</taxon>
        <taxon>Bacilli</taxon>
        <taxon>Bacillales</taxon>
        <taxon>Caryophanaceae</taxon>
        <taxon>Chryseomicrobium</taxon>
    </lineage>
</organism>
<proteinExistence type="predicted"/>
<evidence type="ECO:0000256" key="3">
    <source>
        <dbReference type="ARBA" id="ARBA00023145"/>
    </source>
</evidence>
<evidence type="ECO:0000313" key="5">
    <source>
        <dbReference type="Proteomes" id="UP001595733"/>
    </source>
</evidence>
<gene>
    <name evidence="4" type="primary">gpr</name>
    <name evidence="4" type="ORF">ACFO0S_13585</name>
</gene>
<dbReference type="NCBIfam" id="TIGR01441">
    <property type="entry name" value="GPR"/>
    <property type="match status" value="1"/>
</dbReference>
<comment type="caution">
    <text evidence="4">The sequence shown here is derived from an EMBL/GenBank/DDBJ whole genome shotgun (WGS) entry which is preliminary data.</text>
</comment>
<dbReference type="EMBL" id="JBHSEF010000026">
    <property type="protein sequence ID" value="MFC4356087.1"/>
    <property type="molecule type" value="Genomic_DNA"/>
</dbReference>
<dbReference type="Proteomes" id="UP001595733">
    <property type="component" value="Unassembled WGS sequence"/>
</dbReference>
<keyword evidence="5" id="KW-1185">Reference proteome</keyword>
<reference evidence="5" key="1">
    <citation type="journal article" date="2019" name="Int. J. Syst. Evol. Microbiol.">
        <title>The Global Catalogue of Microorganisms (GCM) 10K type strain sequencing project: providing services to taxonomists for standard genome sequencing and annotation.</title>
        <authorList>
            <consortium name="The Broad Institute Genomics Platform"/>
            <consortium name="The Broad Institute Genome Sequencing Center for Infectious Disease"/>
            <person name="Wu L."/>
            <person name="Ma J."/>
        </authorList>
    </citation>
    <scope>NUCLEOTIDE SEQUENCE [LARGE SCALE GENOMIC DNA]</scope>
    <source>
        <strain evidence="5">CCUG 50353</strain>
    </source>
</reference>
<dbReference type="Gene3D" id="3.40.50.1450">
    <property type="entry name" value="HybD-like"/>
    <property type="match status" value="1"/>
</dbReference>
<dbReference type="InterPro" id="IPR005080">
    <property type="entry name" value="Peptidase_A25"/>
</dbReference>
<keyword evidence="1" id="KW-0645">Protease</keyword>
<protein>
    <submittedName>
        <fullName evidence="4">GPR endopeptidase</fullName>
        <ecNumber evidence="4">3.4.24.78</ecNumber>
    </submittedName>
</protein>
<dbReference type="SUPFAM" id="SSF53163">
    <property type="entry name" value="HybD-like"/>
    <property type="match status" value="1"/>
</dbReference>
<name>A0ABV8UXQ5_9BACL</name>
<dbReference type="GO" id="GO:0016787">
    <property type="term" value="F:hydrolase activity"/>
    <property type="evidence" value="ECO:0007669"/>
    <property type="project" value="UniProtKB-KW"/>
</dbReference>
<keyword evidence="2 4" id="KW-0378">Hydrolase</keyword>
<evidence type="ECO:0000313" key="4">
    <source>
        <dbReference type="EMBL" id="MFC4356087.1"/>
    </source>
</evidence>
<accession>A0ABV8UXQ5</accession>
<evidence type="ECO:0000256" key="1">
    <source>
        <dbReference type="ARBA" id="ARBA00022670"/>
    </source>
</evidence>
<dbReference type="RefSeq" id="WP_378142641.1">
    <property type="nucleotide sequence ID" value="NZ_JBHSEF010000026.1"/>
</dbReference>
<dbReference type="Pfam" id="PF03418">
    <property type="entry name" value="Peptidase_A25"/>
    <property type="match status" value="1"/>
</dbReference>